<dbReference type="PANTHER" id="PTHR46632:SF16">
    <property type="entry name" value="E3 UBIQUITIN-PROTEIN LIGASE SINA-LIKE 10"/>
    <property type="match status" value="1"/>
</dbReference>
<dbReference type="OrthoDB" id="4788989at2759"/>
<feature type="domain" description="SIAH-type" evidence="7">
    <location>
        <begin position="148"/>
        <end position="206"/>
    </location>
</feature>
<dbReference type="GO" id="GO:0008270">
    <property type="term" value="F:zinc ion binding"/>
    <property type="evidence" value="ECO:0007669"/>
    <property type="project" value="UniProtKB-KW"/>
</dbReference>
<reference evidence="9" key="2">
    <citation type="submission" date="2025-08" db="UniProtKB">
        <authorList>
            <consortium name="RefSeq"/>
        </authorList>
    </citation>
    <scope>IDENTIFICATION</scope>
    <source>
        <tissue evidence="9">Young leaves</tissue>
    </source>
</reference>
<dbReference type="Proteomes" id="UP000694853">
    <property type="component" value="Unplaced"/>
</dbReference>
<keyword evidence="8" id="KW-1185">Reference proteome</keyword>
<dbReference type="Gene3D" id="3.30.40.10">
    <property type="entry name" value="Zinc/RING finger domain, C3HC4 (zinc finger)"/>
    <property type="match status" value="1"/>
</dbReference>
<dbReference type="InterPro" id="IPR013083">
    <property type="entry name" value="Znf_RING/FYVE/PHD"/>
</dbReference>
<dbReference type="PANTHER" id="PTHR46632">
    <property type="entry name" value="E3 UBIQUITIN-PROTEIN LIGASE SINA-LIKE 4"/>
    <property type="match status" value="1"/>
</dbReference>
<dbReference type="PROSITE" id="PS51081">
    <property type="entry name" value="ZF_SIAH"/>
    <property type="match status" value="1"/>
</dbReference>
<dbReference type="AlphaFoldDB" id="A0A8B8K3B3"/>
<reference evidence="8" key="1">
    <citation type="journal article" date="2019" name="Toxins">
        <title>Detection of Abrin-Like and Prepropulchellin-Like Toxin Genes and Transcripts Using Whole Genome Sequencing and Full-Length Transcript Sequencing of Abrus precatorius.</title>
        <authorList>
            <person name="Hovde B.T."/>
            <person name="Daligault H.E."/>
            <person name="Hanschen E.R."/>
            <person name="Kunde Y.A."/>
            <person name="Johnson M.B."/>
            <person name="Starkenburg S.R."/>
            <person name="Johnson S.L."/>
        </authorList>
    </citation>
    <scope>NUCLEOTIDE SEQUENCE [LARGE SCALE GENOMIC DNA]</scope>
</reference>
<evidence type="ECO:0000313" key="9">
    <source>
        <dbReference type="RefSeq" id="XP_027338262.1"/>
    </source>
</evidence>
<dbReference type="RefSeq" id="XP_027338262.1">
    <property type="nucleotide sequence ID" value="XM_027482461.1"/>
</dbReference>
<accession>A0A8B8K3B3</accession>
<dbReference type="GO" id="GO:0016567">
    <property type="term" value="P:protein ubiquitination"/>
    <property type="evidence" value="ECO:0007669"/>
    <property type="project" value="UniProtKB-UniPathway"/>
</dbReference>
<evidence type="ECO:0000256" key="6">
    <source>
        <dbReference type="SAM" id="MobiDB-lite"/>
    </source>
</evidence>
<keyword evidence="2 5" id="KW-0863">Zinc-finger</keyword>
<dbReference type="Pfam" id="PF21361">
    <property type="entry name" value="Sina_ZnF"/>
    <property type="match status" value="1"/>
</dbReference>
<keyword evidence="1" id="KW-0479">Metal-binding</keyword>
<comment type="function">
    <text evidence="4">E3 ubiquitin-protein ligase that mediates ubiquitination and subsequent proteasomal degradation of target proteins. E3 ubiquitin ligases accept ubiquitin from an E2 ubiquitin-conjugating enzyme in the form of a thioester and then directly transfers the ubiquitin to targeted substrates. It probably triggers the ubiquitin-mediated degradation of different substrates.</text>
</comment>
<dbReference type="SUPFAM" id="SSF49599">
    <property type="entry name" value="TRAF domain-like"/>
    <property type="match status" value="1"/>
</dbReference>
<dbReference type="GeneID" id="113852223"/>
<sequence length="323" mass="36996">MHHKRKATQYYYSRPSTRILIRNVDDVVRKGKTLREDGEGMEEEGEGEDSQIESEDYYDEDGMESSKHDDYYYDYDAFSRRFNSVIISDPNVFNCCVCSQILTVPVYECANGHAACSTCAADHLKQCRLCLLPIGYKRCITIERVLESIHIPCLNVKYGCKETLSLTESNNHDQKCIYVPCLCPYSDCHFTAPSKDLFLHFINKHRDSIITFSYDDYFSVSLRRNDETVVLREEYDNKLFVLNNYVESLGSVVSISCFGNSFQPGYDYSVGATYKGRSLILHSITNNIQSNTVNAPSSGFFVVPFNYFDSSGSLKLEIRIRDK</sequence>
<evidence type="ECO:0000259" key="7">
    <source>
        <dbReference type="PROSITE" id="PS51081"/>
    </source>
</evidence>
<organism evidence="8 9">
    <name type="scientific">Abrus precatorius</name>
    <name type="common">Indian licorice</name>
    <name type="synonym">Glycine abrus</name>
    <dbReference type="NCBI Taxonomy" id="3816"/>
    <lineage>
        <taxon>Eukaryota</taxon>
        <taxon>Viridiplantae</taxon>
        <taxon>Streptophyta</taxon>
        <taxon>Embryophyta</taxon>
        <taxon>Tracheophyta</taxon>
        <taxon>Spermatophyta</taxon>
        <taxon>Magnoliopsida</taxon>
        <taxon>eudicotyledons</taxon>
        <taxon>Gunneridae</taxon>
        <taxon>Pentapetalae</taxon>
        <taxon>rosids</taxon>
        <taxon>fabids</taxon>
        <taxon>Fabales</taxon>
        <taxon>Fabaceae</taxon>
        <taxon>Papilionoideae</taxon>
        <taxon>50 kb inversion clade</taxon>
        <taxon>NPAAA clade</taxon>
        <taxon>indigoferoid/millettioid clade</taxon>
        <taxon>Abreae</taxon>
        <taxon>Abrus</taxon>
    </lineage>
</organism>
<name>A0A8B8K3B3_ABRPR</name>
<evidence type="ECO:0000313" key="8">
    <source>
        <dbReference type="Proteomes" id="UP000694853"/>
    </source>
</evidence>
<evidence type="ECO:0000256" key="2">
    <source>
        <dbReference type="ARBA" id="ARBA00022771"/>
    </source>
</evidence>
<evidence type="ECO:0000256" key="3">
    <source>
        <dbReference type="ARBA" id="ARBA00022833"/>
    </source>
</evidence>
<evidence type="ECO:0000256" key="5">
    <source>
        <dbReference type="PROSITE-ProRule" id="PRU00455"/>
    </source>
</evidence>
<dbReference type="InterPro" id="IPR044286">
    <property type="entry name" value="SINL_plant"/>
</dbReference>
<evidence type="ECO:0000256" key="4">
    <source>
        <dbReference type="ARBA" id="ARBA00024004"/>
    </source>
</evidence>
<dbReference type="KEGG" id="aprc:113852223"/>
<evidence type="ECO:0000256" key="1">
    <source>
        <dbReference type="ARBA" id="ARBA00022723"/>
    </source>
</evidence>
<dbReference type="UniPathway" id="UPA00143"/>
<protein>
    <submittedName>
        <fullName evidence="9">E3 ubiquitin-protein ligase SINA-like 10</fullName>
    </submittedName>
</protein>
<dbReference type="InterPro" id="IPR013010">
    <property type="entry name" value="Znf_SIAH"/>
</dbReference>
<feature type="region of interest" description="Disordered" evidence="6">
    <location>
        <begin position="33"/>
        <end position="53"/>
    </location>
</feature>
<feature type="compositionally biased region" description="Acidic residues" evidence="6">
    <location>
        <begin position="39"/>
        <end position="53"/>
    </location>
</feature>
<proteinExistence type="predicted"/>
<gene>
    <name evidence="9" type="primary">LOC113852223</name>
</gene>
<keyword evidence="3" id="KW-0862">Zinc</keyword>